<feature type="compositionally biased region" description="Basic and acidic residues" evidence="3">
    <location>
        <begin position="1"/>
        <end position="27"/>
    </location>
</feature>
<dbReference type="Gene3D" id="1.10.357.10">
    <property type="entry name" value="Tetracycline Repressor, domain 2"/>
    <property type="match status" value="1"/>
</dbReference>
<feature type="compositionally biased region" description="Basic and acidic residues" evidence="3">
    <location>
        <begin position="71"/>
        <end position="89"/>
    </location>
</feature>
<evidence type="ECO:0000259" key="4">
    <source>
        <dbReference type="Pfam" id="PF02909"/>
    </source>
</evidence>
<dbReference type="AlphaFoldDB" id="A0A317K702"/>
<keyword evidence="1" id="KW-0805">Transcription regulation</keyword>
<sequence length="260" mass="27568">MVHADHVERSPVHALEAQRRVRQRAGETRAGGGDGPAQVPVERTGEGAVPQRAPEQPGWAGQGGRAVRRGRPGDDAPEEQGRFPADHQRHLGASGPEPLGVDRALGEVGQGGARRGVRQPGGERLRALAAATATVARRHPWYVPLLGSRPPYGPHGLAYQEAVFAALDRPGLDPATMMHAANAFLGYLVGQLHLELLRVPAGATAHVPPPEQLRYLARAVGDGRHPTLARLFTQGQQLDATEVFEAGLEIVLDGIAAKMG</sequence>
<keyword evidence="2" id="KW-0804">Transcription</keyword>
<evidence type="ECO:0000313" key="5">
    <source>
        <dbReference type="EMBL" id="PWU46933.1"/>
    </source>
</evidence>
<feature type="region of interest" description="Disordered" evidence="3">
    <location>
        <begin position="1"/>
        <end position="104"/>
    </location>
</feature>
<keyword evidence="6" id="KW-1185">Reference proteome</keyword>
<dbReference type="Pfam" id="PF02909">
    <property type="entry name" value="TetR_C_1"/>
    <property type="match status" value="1"/>
</dbReference>
<feature type="domain" description="Tetracycline repressor TetR C-terminal" evidence="4">
    <location>
        <begin position="123"/>
        <end position="258"/>
    </location>
</feature>
<dbReference type="SUPFAM" id="SSF48498">
    <property type="entry name" value="Tetracyclin repressor-like, C-terminal domain"/>
    <property type="match status" value="1"/>
</dbReference>
<evidence type="ECO:0000256" key="2">
    <source>
        <dbReference type="ARBA" id="ARBA00023163"/>
    </source>
</evidence>
<reference evidence="6" key="1">
    <citation type="submission" date="2018-05" db="EMBL/GenBank/DDBJ databases">
        <title>Micromonospora globispora sp. nov. and Micromonospora rugosa sp. nov., isolated from marine sediment.</title>
        <authorList>
            <person name="Carro L."/>
            <person name="Aysel V."/>
            <person name="Cetin D."/>
            <person name="Igual J.M."/>
            <person name="Klenk H.-P."/>
            <person name="Trujillo M.E."/>
            <person name="Sahin N."/>
        </authorList>
    </citation>
    <scope>NUCLEOTIDE SEQUENCE [LARGE SCALE GENOMIC DNA]</scope>
    <source>
        <strain evidence="6">S2904</strain>
    </source>
</reference>
<name>A0A317K702_9ACTN</name>
<dbReference type="InterPro" id="IPR004111">
    <property type="entry name" value="Repressor_TetR_C"/>
</dbReference>
<dbReference type="OrthoDB" id="3818006at2"/>
<evidence type="ECO:0000256" key="1">
    <source>
        <dbReference type="ARBA" id="ARBA00023015"/>
    </source>
</evidence>
<proteinExistence type="predicted"/>
<organism evidence="5 6">
    <name type="scientific">Micromonospora globispora</name>
    <dbReference type="NCBI Taxonomy" id="1450148"/>
    <lineage>
        <taxon>Bacteria</taxon>
        <taxon>Bacillati</taxon>
        <taxon>Actinomycetota</taxon>
        <taxon>Actinomycetes</taxon>
        <taxon>Micromonosporales</taxon>
        <taxon>Micromonosporaceae</taxon>
        <taxon>Micromonospora</taxon>
    </lineage>
</organism>
<dbReference type="EMBL" id="QGSV01000208">
    <property type="protein sequence ID" value="PWU46933.1"/>
    <property type="molecule type" value="Genomic_DNA"/>
</dbReference>
<dbReference type="GO" id="GO:0045892">
    <property type="term" value="P:negative regulation of DNA-templated transcription"/>
    <property type="evidence" value="ECO:0007669"/>
    <property type="project" value="InterPro"/>
</dbReference>
<protein>
    <recommendedName>
        <fullName evidence="4">Tetracycline repressor TetR C-terminal domain-containing protein</fullName>
    </recommendedName>
</protein>
<dbReference type="InterPro" id="IPR036271">
    <property type="entry name" value="Tet_transcr_reg_TetR-rel_C_sf"/>
</dbReference>
<gene>
    <name evidence="5" type="ORF">DLJ46_16410</name>
</gene>
<accession>A0A317K702</accession>
<comment type="caution">
    <text evidence="5">The sequence shown here is derived from an EMBL/GenBank/DDBJ whole genome shotgun (WGS) entry which is preliminary data.</text>
</comment>
<dbReference type="Proteomes" id="UP000245683">
    <property type="component" value="Unassembled WGS sequence"/>
</dbReference>
<evidence type="ECO:0000313" key="6">
    <source>
        <dbReference type="Proteomes" id="UP000245683"/>
    </source>
</evidence>
<evidence type="ECO:0000256" key="3">
    <source>
        <dbReference type="SAM" id="MobiDB-lite"/>
    </source>
</evidence>